<dbReference type="EMBL" id="AZBU02000010">
    <property type="protein sequence ID" value="TKR63095.1"/>
    <property type="molecule type" value="Genomic_DNA"/>
</dbReference>
<sequence length="79" mass="9224">MGLIWAGSKQLLVSIQRNRVEKLNFDWQEIVAKEETKREMADKGDKPLQRWEHLAATVHADFVDSVIHCRSEIRAYCNI</sequence>
<proteinExistence type="predicted"/>
<evidence type="ECO:0000313" key="2">
    <source>
        <dbReference type="Proteomes" id="UP000298663"/>
    </source>
</evidence>
<name>A0A4V5ZYB7_STECR</name>
<comment type="caution">
    <text evidence="1">The sequence shown here is derived from an EMBL/GenBank/DDBJ whole genome shotgun (WGS) entry which is preliminary data.</text>
</comment>
<evidence type="ECO:0000313" key="1">
    <source>
        <dbReference type="EMBL" id="TKR63095.1"/>
    </source>
</evidence>
<protein>
    <submittedName>
        <fullName evidence="1">Uncharacterized protein</fullName>
    </submittedName>
</protein>
<organism evidence="1 2">
    <name type="scientific">Steinernema carpocapsae</name>
    <name type="common">Entomopathogenic nematode</name>
    <dbReference type="NCBI Taxonomy" id="34508"/>
    <lineage>
        <taxon>Eukaryota</taxon>
        <taxon>Metazoa</taxon>
        <taxon>Ecdysozoa</taxon>
        <taxon>Nematoda</taxon>
        <taxon>Chromadorea</taxon>
        <taxon>Rhabditida</taxon>
        <taxon>Tylenchina</taxon>
        <taxon>Panagrolaimomorpha</taxon>
        <taxon>Strongyloidoidea</taxon>
        <taxon>Steinernematidae</taxon>
        <taxon>Steinernema</taxon>
    </lineage>
</organism>
<accession>A0A4V5ZYB7</accession>
<dbReference type="AlphaFoldDB" id="A0A4V5ZYB7"/>
<reference evidence="1 2" key="1">
    <citation type="journal article" date="2015" name="Genome Biol.">
        <title>Comparative genomics of Steinernema reveals deeply conserved gene regulatory networks.</title>
        <authorList>
            <person name="Dillman A.R."/>
            <person name="Macchietto M."/>
            <person name="Porter C.F."/>
            <person name="Rogers A."/>
            <person name="Williams B."/>
            <person name="Antoshechkin I."/>
            <person name="Lee M.M."/>
            <person name="Goodwin Z."/>
            <person name="Lu X."/>
            <person name="Lewis E.E."/>
            <person name="Goodrich-Blair H."/>
            <person name="Stock S.P."/>
            <person name="Adams B.J."/>
            <person name="Sternberg P.W."/>
            <person name="Mortazavi A."/>
        </authorList>
    </citation>
    <scope>NUCLEOTIDE SEQUENCE [LARGE SCALE GENOMIC DNA]</scope>
    <source>
        <strain evidence="1 2">ALL</strain>
    </source>
</reference>
<gene>
    <name evidence="1" type="ORF">L596_026970</name>
</gene>
<keyword evidence="2" id="KW-1185">Reference proteome</keyword>
<reference evidence="1 2" key="2">
    <citation type="journal article" date="2019" name="G3 (Bethesda)">
        <title>Hybrid Assembly of the Genome of the Entomopathogenic Nematode Steinernema carpocapsae Identifies the X-Chromosome.</title>
        <authorList>
            <person name="Serra L."/>
            <person name="Macchietto M."/>
            <person name="Macias-Munoz A."/>
            <person name="McGill C.J."/>
            <person name="Rodriguez I.M."/>
            <person name="Rodriguez B."/>
            <person name="Murad R."/>
            <person name="Mortazavi A."/>
        </authorList>
    </citation>
    <scope>NUCLEOTIDE SEQUENCE [LARGE SCALE GENOMIC DNA]</scope>
    <source>
        <strain evidence="1 2">ALL</strain>
    </source>
</reference>
<dbReference type="Proteomes" id="UP000298663">
    <property type="component" value="Unassembled WGS sequence"/>
</dbReference>